<proteinExistence type="predicted"/>
<evidence type="ECO:0000256" key="1">
    <source>
        <dbReference type="ARBA" id="ARBA00004324"/>
    </source>
</evidence>
<accession>A0A7M7PD72</accession>
<protein>
    <recommendedName>
        <fullName evidence="13">Splicing factor 3A subunit 1</fullName>
    </recommendedName>
</protein>
<dbReference type="Pfam" id="PF01805">
    <property type="entry name" value="Surp"/>
    <property type="match status" value="2"/>
</dbReference>
<dbReference type="CDD" id="cd01800">
    <property type="entry name" value="Ubl_SF3a120"/>
    <property type="match status" value="1"/>
</dbReference>
<dbReference type="FunFam" id="3.10.20.90:FF:000091">
    <property type="entry name" value="Splicing factor 3A subunit 1"/>
    <property type="match status" value="1"/>
</dbReference>
<keyword evidence="2" id="KW-1017">Isopeptide bond</keyword>
<feature type="compositionally biased region" description="Pro residues" evidence="14">
    <location>
        <begin position="600"/>
        <end position="609"/>
    </location>
</feature>
<dbReference type="PROSITE" id="PS50053">
    <property type="entry name" value="UBIQUITIN_2"/>
    <property type="match status" value="1"/>
</dbReference>
<dbReference type="GO" id="GO:0045292">
    <property type="term" value="P:mRNA cis splicing, via spliceosome"/>
    <property type="evidence" value="ECO:0007669"/>
    <property type="project" value="InterPro"/>
</dbReference>
<feature type="compositionally biased region" description="Acidic residues" evidence="14">
    <location>
        <begin position="303"/>
        <end position="336"/>
    </location>
</feature>
<evidence type="ECO:0000256" key="11">
    <source>
        <dbReference type="ARBA" id="ARBA00060058"/>
    </source>
</evidence>
<sequence>MPELIPTAVTPSEVDEPAEKSEAPASKPMVGIIYPPPEVRNIVDKTASFVARNGPEFESRIRQNEISNSKFNFLNPGDPYHAYYRHKVKEFQEGKAVEPSGALPLKLQLQLTASQPKPALLVEPIVPKEPPPEFEFVSDPPSINAFDLDVVKLTAQFVARNGGQFLTNLMNREQRNYIFDFLRPQHSMFNYFTKLVEQYIKVLIPPKDLHEKLTEEGATRKVVMEQVSHRVEWEKHQERLRKKDEEERERERVNYSQIDWHDFVVVETVDYQPDEEGQFPNPLKPSEIGSRILAEERYEQFGEELAEDEDVEMEVEDDDEEEDDEDEEEEDEEEEEDRVKDKAREERKKDEGEERPKTTDLNTEVQDMEEGSDSDMDESDEEKEAAPAPPKEVAPMLPPLPPQLGEAIIKKDYNPKLAKQAQAGDTTKYLISPITGEKIAADKMQEHMRIGLLDPRWVEERSRQMSSKAQEEVYAPGLAIEESLKNLAERRTDIFGEGDIETQIGKKIGEEEEDDKNKQKVIWDGHSASMESTTRKAQAGITLEDQINAFHKSKGLLPDKEKERIGPQKTRDAPHPPKPPSHPPRPTPPMVPSLPRQAPSHPPPMPPRMPLVQQVPMVRAPAAPLMQIPSRPIMNPFPGPPRMGMPPQARMQGPMGGRLPMPPPGPPQMMRGVLPDPPSRGGPPRPDMSMDEPPSKRQKTEDDLIPEEQFLATHKGSVMFNVVCPLVQDKPEWKLHGQRITLNMPLTDQVSVIKAKLHEQLGIPAGKQKLQHESLFIKDSNSLGFYNFMHGTVVQLQLKERGGRRR</sequence>
<dbReference type="Pfam" id="PF12230">
    <property type="entry name" value="PRP21_like_P"/>
    <property type="match status" value="2"/>
</dbReference>
<dbReference type="GO" id="GO:0016607">
    <property type="term" value="C:nuclear speck"/>
    <property type="evidence" value="ECO:0007669"/>
    <property type="project" value="UniProtKB-SubCell"/>
</dbReference>
<keyword evidence="4" id="KW-0507">mRNA processing</keyword>
<feature type="domain" description="SURP motif" evidence="16">
    <location>
        <begin position="150"/>
        <end position="192"/>
    </location>
</feature>
<evidence type="ECO:0000256" key="8">
    <source>
        <dbReference type="ARBA" id="ARBA00022990"/>
    </source>
</evidence>
<feature type="compositionally biased region" description="Basic and acidic residues" evidence="14">
    <location>
        <begin position="557"/>
        <end position="575"/>
    </location>
</feature>
<feature type="compositionally biased region" description="Pro residues" evidence="14">
    <location>
        <begin position="576"/>
        <end position="592"/>
    </location>
</feature>
<dbReference type="SMART" id="SM00648">
    <property type="entry name" value="SWAP"/>
    <property type="match status" value="2"/>
</dbReference>
<keyword evidence="5" id="KW-0747">Spliceosome</keyword>
<evidence type="ECO:0000256" key="7">
    <source>
        <dbReference type="ARBA" id="ARBA00022843"/>
    </source>
</evidence>
<dbReference type="PROSITE" id="PS50128">
    <property type="entry name" value="SURP"/>
    <property type="match status" value="2"/>
</dbReference>
<evidence type="ECO:0000313" key="18">
    <source>
        <dbReference type="Proteomes" id="UP000007110"/>
    </source>
</evidence>
<evidence type="ECO:0000256" key="13">
    <source>
        <dbReference type="ARBA" id="ARBA00074916"/>
    </source>
</evidence>
<dbReference type="GeneID" id="590341"/>
<reference evidence="17" key="2">
    <citation type="submission" date="2021-01" db="UniProtKB">
        <authorList>
            <consortium name="EnsemblMetazoa"/>
        </authorList>
    </citation>
    <scope>IDENTIFICATION</scope>
</reference>
<dbReference type="RefSeq" id="XP_030848645.1">
    <property type="nucleotide sequence ID" value="XM_030992785.1"/>
</dbReference>
<dbReference type="GO" id="GO:0003723">
    <property type="term" value="F:RNA binding"/>
    <property type="evidence" value="ECO:0000318"/>
    <property type="project" value="GO_Central"/>
</dbReference>
<keyword evidence="7" id="KW-0832">Ubl conjugation</keyword>
<evidence type="ECO:0000256" key="3">
    <source>
        <dbReference type="ARBA" id="ARBA00022553"/>
    </source>
</evidence>
<comment type="function">
    <text evidence="11">Component of the 17S U2 SnRNP complex of the spliceosome, a large ribonucleoprotein complex that removes introns from transcribed pre-mRNAs. The 17S U2 SnRNP complex (1) directly participates in early spliceosome assembly and (2) mediates recognition of the intron branch site during pre-mRNA splicing by promoting the selection of the pre-mRNA branch-site adenosine, the nucleophile for the first step of splicing. Within the 17S U2 SnRNP complex, SF3A1 is part of the SF3A subcomplex that contributes to the assembly of the 17S U2 snRNP, and the subsequent assembly of the pre-spliceosome 'E' complex and the pre-catalytic spliceosome 'A' complex. Involved in pre-mRNA splicing as a component of pre-catalytic spliceosome 'B' complexes.</text>
</comment>
<evidence type="ECO:0000256" key="2">
    <source>
        <dbReference type="ARBA" id="ARBA00022499"/>
    </source>
</evidence>
<reference evidence="18" key="1">
    <citation type="submission" date="2015-02" db="EMBL/GenBank/DDBJ databases">
        <title>Genome sequencing for Strongylocentrotus purpuratus.</title>
        <authorList>
            <person name="Murali S."/>
            <person name="Liu Y."/>
            <person name="Vee V."/>
            <person name="English A."/>
            <person name="Wang M."/>
            <person name="Skinner E."/>
            <person name="Han Y."/>
            <person name="Muzny D.M."/>
            <person name="Worley K.C."/>
            <person name="Gibbs R.A."/>
        </authorList>
    </citation>
    <scope>NUCLEOTIDE SEQUENCE</scope>
</reference>
<evidence type="ECO:0000256" key="12">
    <source>
        <dbReference type="ARBA" id="ARBA00061882"/>
    </source>
</evidence>
<dbReference type="GO" id="GO:0071004">
    <property type="term" value="C:U2-type prespliceosome"/>
    <property type="evidence" value="ECO:0000318"/>
    <property type="project" value="GO_Central"/>
</dbReference>
<keyword evidence="18" id="KW-1185">Reference proteome</keyword>
<dbReference type="InParanoid" id="A0A7M7PD72"/>
<dbReference type="FunCoup" id="A0A7M7PD72">
    <property type="interactions" value="2373"/>
</dbReference>
<feature type="domain" description="Ubiquitin-like" evidence="15">
    <location>
        <begin position="735"/>
        <end position="803"/>
    </location>
</feature>
<dbReference type="InterPro" id="IPR022030">
    <property type="entry name" value="SF3A1_dom"/>
</dbReference>
<evidence type="ECO:0000259" key="16">
    <source>
        <dbReference type="PROSITE" id="PS50128"/>
    </source>
</evidence>
<dbReference type="OrthoDB" id="447637at2759"/>
<dbReference type="OMA" id="HAYYRHR"/>
<keyword evidence="3" id="KW-0597">Phosphoprotein</keyword>
<dbReference type="SUPFAM" id="SSF109905">
    <property type="entry name" value="Surp module (SWAP domain)"/>
    <property type="match status" value="2"/>
</dbReference>
<dbReference type="KEGG" id="spu:590341"/>
<dbReference type="PANTHER" id="PTHR15316:SF1">
    <property type="entry name" value="SPLICING FACTOR 3A SUBUNIT 1"/>
    <property type="match status" value="1"/>
</dbReference>
<feature type="region of interest" description="Disordered" evidence="14">
    <location>
        <begin position="1"/>
        <end position="30"/>
    </location>
</feature>
<evidence type="ECO:0000313" key="17">
    <source>
        <dbReference type="EnsemblMetazoa" id="XP_030848645"/>
    </source>
</evidence>
<dbReference type="PANTHER" id="PTHR15316">
    <property type="entry name" value="SPLICEOSOME ASSOCIATED PROTEIN 114/SWAP SPLICING FACTOR-RELATED"/>
    <property type="match status" value="1"/>
</dbReference>
<dbReference type="GO" id="GO:0005686">
    <property type="term" value="C:U2 snRNP"/>
    <property type="evidence" value="ECO:0000318"/>
    <property type="project" value="GO_Central"/>
</dbReference>
<dbReference type="Gene3D" id="1.10.10.790">
    <property type="entry name" value="Surp module"/>
    <property type="match status" value="2"/>
</dbReference>
<keyword evidence="6" id="KW-0677">Repeat</keyword>
<evidence type="ECO:0000256" key="6">
    <source>
        <dbReference type="ARBA" id="ARBA00022737"/>
    </source>
</evidence>
<evidence type="ECO:0000256" key="4">
    <source>
        <dbReference type="ARBA" id="ARBA00022664"/>
    </source>
</evidence>
<feature type="compositionally biased region" description="Pro residues" evidence="14">
    <location>
        <begin position="675"/>
        <end position="686"/>
    </location>
</feature>
<keyword evidence="8" id="KW-0007">Acetylation</keyword>
<dbReference type="SUPFAM" id="SSF54236">
    <property type="entry name" value="Ubiquitin-like"/>
    <property type="match status" value="1"/>
</dbReference>
<dbReference type="Gene3D" id="3.10.20.90">
    <property type="entry name" value="Phosphatidylinositol 3-kinase Catalytic Subunit, Chain A, domain 1"/>
    <property type="match status" value="1"/>
</dbReference>
<evidence type="ECO:0000256" key="14">
    <source>
        <dbReference type="SAM" id="MobiDB-lite"/>
    </source>
</evidence>
<feature type="compositionally biased region" description="Basic and acidic residues" evidence="14">
    <location>
        <begin position="337"/>
        <end position="358"/>
    </location>
</feature>
<dbReference type="InterPro" id="IPR029071">
    <property type="entry name" value="Ubiquitin-like_domsf"/>
</dbReference>
<dbReference type="FunFam" id="1.10.10.790:FF:000001">
    <property type="entry name" value="Splicing factor 3a, subunit 1"/>
    <property type="match status" value="1"/>
</dbReference>
<organism evidence="17 18">
    <name type="scientific">Strongylocentrotus purpuratus</name>
    <name type="common">Purple sea urchin</name>
    <dbReference type="NCBI Taxonomy" id="7668"/>
    <lineage>
        <taxon>Eukaryota</taxon>
        <taxon>Metazoa</taxon>
        <taxon>Echinodermata</taxon>
        <taxon>Eleutherozoa</taxon>
        <taxon>Echinozoa</taxon>
        <taxon>Echinoidea</taxon>
        <taxon>Euechinoidea</taxon>
        <taxon>Echinacea</taxon>
        <taxon>Camarodonta</taxon>
        <taxon>Echinidea</taxon>
        <taxon>Strongylocentrotidae</taxon>
        <taxon>Strongylocentrotus</taxon>
    </lineage>
</organism>
<dbReference type="EnsemblMetazoa" id="XM_030992785">
    <property type="protein sequence ID" value="XP_030848645"/>
    <property type="gene ID" value="LOC590341"/>
</dbReference>
<comment type="subcellular location">
    <subcellularLocation>
        <location evidence="1">Nucleus speckle</location>
    </subcellularLocation>
</comment>
<feature type="region of interest" description="Disordered" evidence="14">
    <location>
        <begin position="650"/>
        <end position="701"/>
    </location>
</feature>
<dbReference type="InterPro" id="IPR045146">
    <property type="entry name" value="SF3A1"/>
</dbReference>
<evidence type="ECO:0000256" key="9">
    <source>
        <dbReference type="ARBA" id="ARBA00023187"/>
    </source>
</evidence>
<evidence type="ECO:0000256" key="5">
    <source>
        <dbReference type="ARBA" id="ARBA00022728"/>
    </source>
</evidence>
<dbReference type="GO" id="GO:0071013">
    <property type="term" value="C:catalytic step 2 spliceosome"/>
    <property type="evidence" value="ECO:0000318"/>
    <property type="project" value="GO_Central"/>
</dbReference>
<dbReference type="AlphaFoldDB" id="A0A7M7PD72"/>
<dbReference type="InterPro" id="IPR000626">
    <property type="entry name" value="Ubiquitin-like_dom"/>
</dbReference>
<keyword evidence="9" id="KW-0508">mRNA splicing</keyword>
<feature type="compositionally biased region" description="Low complexity" evidence="14">
    <location>
        <begin position="650"/>
        <end position="659"/>
    </location>
</feature>
<dbReference type="Pfam" id="PF00240">
    <property type="entry name" value="ubiquitin"/>
    <property type="match status" value="1"/>
</dbReference>
<dbReference type="SMART" id="SM00213">
    <property type="entry name" value="UBQ"/>
    <property type="match status" value="1"/>
</dbReference>
<feature type="region of interest" description="Disordered" evidence="14">
    <location>
        <begin position="491"/>
        <end position="610"/>
    </location>
</feature>
<feature type="domain" description="SURP motif" evidence="16">
    <location>
        <begin position="42"/>
        <end position="84"/>
    </location>
</feature>
<feature type="region of interest" description="Disordered" evidence="14">
    <location>
        <begin position="303"/>
        <end position="408"/>
    </location>
</feature>
<dbReference type="InterPro" id="IPR035967">
    <property type="entry name" value="SWAP/Surp_sf"/>
</dbReference>
<dbReference type="CTD" id="10291"/>
<name>A0A7M7PD72_STRPU</name>
<dbReference type="InterPro" id="IPR000061">
    <property type="entry name" value="Surp"/>
</dbReference>
<dbReference type="FunFam" id="1.10.10.790:FF:000002">
    <property type="entry name" value="Splicing factor 3A subunit 1"/>
    <property type="match status" value="1"/>
</dbReference>
<feature type="compositionally biased region" description="Acidic residues" evidence="14">
    <location>
        <begin position="366"/>
        <end position="383"/>
    </location>
</feature>
<keyword evidence="10" id="KW-0539">Nucleus</keyword>
<comment type="subunit">
    <text evidence="12">Component of the 17S U2 SnRNP complex, a ribonucleoprotein complex that contains small nuclear RNA (snRNA) U2 and a number of specific proteins. Part of the SF3A subcomplex of the 17S U2 SnRNP complex which is composed of three subunits; SF3A3/SAP61, SF3A2/SAP62 and SF3A1/SAP114. SF3A associates with the splicing factor SF3B and a 12S RNA unit to form the mature 17S U2 small nuclear ribonucleoprotein complex (17S U2 snRNP). SF3A1 functions as a scaffold that interacts directly with both SF3A2 and SF3A3. Identified in the spliceosome 'E' complex, a precursor of the spliceosome 'A' complex. Identified in the spliceosome 'A' and 'B' complexes. Identified in the spliceosome 'C' complex. Interacts with P2RX6; resulting in a reduction of the splicing activity.</text>
</comment>
<dbReference type="InterPro" id="IPR035563">
    <property type="entry name" value="SF3As1_ubi"/>
</dbReference>
<evidence type="ECO:0000259" key="15">
    <source>
        <dbReference type="PROSITE" id="PS50053"/>
    </source>
</evidence>
<dbReference type="Proteomes" id="UP000007110">
    <property type="component" value="Unassembled WGS sequence"/>
</dbReference>
<evidence type="ECO:0000256" key="10">
    <source>
        <dbReference type="ARBA" id="ARBA00023242"/>
    </source>
</evidence>
<feature type="compositionally biased region" description="Pro residues" evidence="14">
    <location>
        <begin position="387"/>
        <end position="402"/>
    </location>
</feature>